<dbReference type="Proteomes" id="UP001161017">
    <property type="component" value="Unassembled WGS sequence"/>
</dbReference>
<evidence type="ECO:0000256" key="1">
    <source>
        <dbReference type="SAM" id="MobiDB-lite"/>
    </source>
</evidence>
<feature type="region of interest" description="Disordered" evidence="1">
    <location>
        <begin position="76"/>
        <end position="96"/>
    </location>
</feature>
<comment type="caution">
    <text evidence="2">The sequence shown here is derived from an EMBL/GenBank/DDBJ whole genome shotgun (WGS) entry which is preliminary data.</text>
</comment>
<keyword evidence="3" id="KW-1185">Reference proteome</keyword>
<organism evidence="2 3">
    <name type="scientific">Ramalina farinacea</name>
    <dbReference type="NCBI Taxonomy" id="258253"/>
    <lineage>
        <taxon>Eukaryota</taxon>
        <taxon>Fungi</taxon>
        <taxon>Dikarya</taxon>
        <taxon>Ascomycota</taxon>
        <taxon>Pezizomycotina</taxon>
        <taxon>Lecanoromycetes</taxon>
        <taxon>OSLEUM clade</taxon>
        <taxon>Lecanoromycetidae</taxon>
        <taxon>Lecanorales</taxon>
        <taxon>Lecanorineae</taxon>
        <taxon>Ramalinaceae</taxon>
        <taxon>Ramalina</taxon>
    </lineage>
</organism>
<dbReference type="EMBL" id="JAPUFD010000004">
    <property type="protein sequence ID" value="MDI1486793.1"/>
    <property type="molecule type" value="Genomic_DNA"/>
</dbReference>
<dbReference type="AlphaFoldDB" id="A0AA43QHS8"/>
<accession>A0AA43QHS8</accession>
<protein>
    <submittedName>
        <fullName evidence="2">Uncharacterized protein</fullName>
    </submittedName>
</protein>
<evidence type="ECO:0000313" key="2">
    <source>
        <dbReference type="EMBL" id="MDI1486793.1"/>
    </source>
</evidence>
<reference evidence="2" key="1">
    <citation type="journal article" date="2023" name="Genome Biol. Evol.">
        <title>First Whole Genome Sequence and Flow Cytometry Genome Size Data for the Lichen-Forming Fungus Ramalina farinacea (Ascomycota).</title>
        <authorList>
            <person name="Llewellyn T."/>
            <person name="Mian S."/>
            <person name="Hill R."/>
            <person name="Leitch I.J."/>
            <person name="Gaya E."/>
        </authorList>
    </citation>
    <scope>NUCLEOTIDE SEQUENCE</scope>
    <source>
        <strain evidence="2">LIQ254RAFAR</strain>
    </source>
</reference>
<proteinExistence type="predicted"/>
<sequence>MLEDNVTRLGVGLHDYYAISSCIGLLKKRTSNGPKSEEFEAADRVAKLMEKLLSLEDNYSAAATLASLPNMSVTATNNAITPHGQGNGQASGAESMELEHDFTQINNFDLEAQDWDFDTFFAFA</sequence>
<name>A0AA43QHS8_9LECA</name>
<evidence type="ECO:0000313" key="3">
    <source>
        <dbReference type="Proteomes" id="UP001161017"/>
    </source>
</evidence>
<gene>
    <name evidence="2" type="ORF">OHK93_006055</name>
</gene>